<protein>
    <submittedName>
        <fullName evidence="1">Uncharacterized protein</fullName>
    </submittedName>
</protein>
<dbReference type="Proteomes" id="UP000295281">
    <property type="component" value="Unassembled WGS sequence"/>
</dbReference>
<sequence length="227" mass="25431">MNPPHPGRYSGPQDNLHERLLHVPFHEAAPWLRVLLTGDPGAMGTDKLAYSVNPLLTALLIYRTDPGSYSGIVLDKRHTRAWGRDKQDLWFTALGNMAYDQVREQALYSGTDTDVRIVHGVDWAGSAHVMRLPELMREPAPHGALVMLPDANTMVYTVLRSRRSMPVIPFLYRTFLDLRTDGAVTDQLLWWRGGRVHGMSTLPADGGGVQVKHSPEFSNMIDRELPA</sequence>
<dbReference type="AlphaFoldDB" id="A0A4V3D8K5"/>
<proteinExistence type="predicted"/>
<accession>A0A4V3D8K5</accession>
<dbReference type="OrthoDB" id="4076188at2"/>
<evidence type="ECO:0000313" key="2">
    <source>
        <dbReference type="Proteomes" id="UP000295281"/>
    </source>
</evidence>
<reference evidence="1 2" key="1">
    <citation type="submission" date="2019-03" db="EMBL/GenBank/DDBJ databases">
        <title>Genomic Encyclopedia of Type Strains, Phase IV (KMG-IV): sequencing the most valuable type-strain genomes for metagenomic binning, comparative biology and taxonomic classification.</title>
        <authorList>
            <person name="Goeker M."/>
        </authorList>
    </citation>
    <scope>NUCLEOTIDE SEQUENCE [LARGE SCALE GENOMIC DNA]</scope>
    <source>
        <strain evidence="1 2">DSM 46770</strain>
    </source>
</reference>
<gene>
    <name evidence="1" type="ORF">EV190_108126</name>
</gene>
<keyword evidence="2" id="KW-1185">Reference proteome</keyword>
<name>A0A4V3D8K5_9ACTN</name>
<dbReference type="RefSeq" id="WP_133741793.1">
    <property type="nucleotide sequence ID" value="NZ_SNYN01000008.1"/>
</dbReference>
<dbReference type="EMBL" id="SNYN01000008">
    <property type="protein sequence ID" value="TDQ52144.1"/>
    <property type="molecule type" value="Genomic_DNA"/>
</dbReference>
<evidence type="ECO:0000313" key="1">
    <source>
        <dbReference type="EMBL" id="TDQ52144.1"/>
    </source>
</evidence>
<organism evidence="1 2">
    <name type="scientific">Actinorugispora endophytica</name>
    <dbReference type="NCBI Taxonomy" id="1605990"/>
    <lineage>
        <taxon>Bacteria</taxon>
        <taxon>Bacillati</taxon>
        <taxon>Actinomycetota</taxon>
        <taxon>Actinomycetes</taxon>
        <taxon>Streptosporangiales</taxon>
        <taxon>Nocardiopsidaceae</taxon>
        <taxon>Actinorugispora</taxon>
    </lineage>
</organism>
<comment type="caution">
    <text evidence="1">The sequence shown here is derived from an EMBL/GenBank/DDBJ whole genome shotgun (WGS) entry which is preliminary data.</text>
</comment>